<dbReference type="PANTHER" id="PTHR33284">
    <property type="entry name" value="RIBOSOMAL PROTEIN L25/GLN-TRNA SYNTHETASE, ANTI-CODON-BINDING DOMAIN-CONTAINING PROTEIN"/>
    <property type="match status" value="1"/>
</dbReference>
<sequence>MSEDFKLDATARNDLGKGASRRLRRLAKQVPAVIYGGNVAPASVSVSENELMKHLEHEAFYSHIISLNVDGTAQDVILKDVQRHPSKPVVLHLDFLRIDKSTKVHTHVPLHFINEAGSKGVKIQGGKVVHNLTQLDIICFPHQLPEFIEVDLAAAEVGTIIHISDLKLPSGVISADLQKGADHDLAVATIQKPKGAAEGEEA</sequence>
<dbReference type="Pfam" id="PF01386">
    <property type="entry name" value="Ribosomal_L25p"/>
    <property type="match status" value="1"/>
</dbReference>
<dbReference type="GO" id="GO:0008097">
    <property type="term" value="F:5S rRNA binding"/>
    <property type="evidence" value="ECO:0007669"/>
    <property type="project" value="InterPro"/>
</dbReference>
<dbReference type="InterPro" id="IPR020057">
    <property type="entry name" value="Ribosomal_bL25_b-dom"/>
</dbReference>
<dbReference type="InterPro" id="IPR020930">
    <property type="entry name" value="Ribosomal_uL5_bac-type"/>
</dbReference>
<name>A0A266QA05_9GAMM</name>
<dbReference type="Pfam" id="PF14693">
    <property type="entry name" value="Ribosomal_TL5_C"/>
    <property type="match status" value="1"/>
</dbReference>
<evidence type="ECO:0000313" key="9">
    <source>
        <dbReference type="Proteomes" id="UP000216101"/>
    </source>
</evidence>
<feature type="domain" description="Large ribosomal subunit protein bL25 L25" evidence="6">
    <location>
        <begin position="7"/>
        <end position="95"/>
    </location>
</feature>
<accession>A0A266QA05</accession>
<organism evidence="8 9">
    <name type="scientific">Cellvibrio mixtus</name>
    <dbReference type="NCBI Taxonomy" id="39650"/>
    <lineage>
        <taxon>Bacteria</taxon>
        <taxon>Pseudomonadati</taxon>
        <taxon>Pseudomonadota</taxon>
        <taxon>Gammaproteobacteria</taxon>
        <taxon>Cellvibrionales</taxon>
        <taxon>Cellvibrionaceae</taxon>
        <taxon>Cellvibrio</taxon>
    </lineage>
</organism>
<dbReference type="GO" id="GO:0003735">
    <property type="term" value="F:structural constituent of ribosome"/>
    <property type="evidence" value="ECO:0007669"/>
    <property type="project" value="InterPro"/>
</dbReference>
<gene>
    <name evidence="5" type="primary">rplY</name>
    <name evidence="5" type="synonym">ctc</name>
    <name evidence="8" type="ORF">CBP51_06790</name>
</gene>
<evidence type="ECO:0000256" key="5">
    <source>
        <dbReference type="HAMAP-Rule" id="MF_01334"/>
    </source>
</evidence>
<dbReference type="InterPro" id="IPR037121">
    <property type="entry name" value="Ribosomal_bL25_C"/>
</dbReference>
<comment type="subunit">
    <text evidence="5">Part of the 50S ribosomal subunit; part of the 5S rRNA/L5/L18/L25 subcomplex. Contacts the 5S rRNA. Binds to the 5S rRNA independently of L5 and L18.</text>
</comment>
<dbReference type="InterPro" id="IPR029751">
    <property type="entry name" value="Ribosomal_L25_dom"/>
</dbReference>
<evidence type="ECO:0000259" key="7">
    <source>
        <dbReference type="Pfam" id="PF14693"/>
    </source>
</evidence>
<keyword evidence="9" id="KW-1185">Reference proteome</keyword>
<dbReference type="InterPro" id="IPR001021">
    <property type="entry name" value="Ribosomal_bL25_long"/>
</dbReference>
<dbReference type="NCBIfam" id="NF004612">
    <property type="entry name" value="PRK05943.1"/>
    <property type="match status" value="1"/>
</dbReference>
<dbReference type="RefSeq" id="WP_078045330.1">
    <property type="nucleotide sequence ID" value="NZ_NHNI01000001.1"/>
</dbReference>
<dbReference type="PANTHER" id="PTHR33284:SF1">
    <property type="entry name" value="RIBOSOMAL PROTEIN L25_GLN-TRNA SYNTHETASE, ANTI-CODON-BINDING DOMAIN-CONTAINING PROTEIN"/>
    <property type="match status" value="1"/>
</dbReference>
<keyword evidence="1 5" id="KW-0699">rRNA-binding</keyword>
<evidence type="ECO:0000259" key="6">
    <source>
        <dbReference type="Pfam" id="PF01386"/>
    </source>
</evidence>
<evidence type="ECO:0000256" key="4">
    <source>
        <dbReference type="ARBA" id="ARBA00023274"/>
    </source>
</evidence>
<comment type="function">
    <text evidence="5">This is one of the proteins that binds to the 5S RNA in the ribosome where it forms part of the central protuberance.</text>
</comment>
<dbReference type="AlphaFoldDB" id="A0A266QA05"/>
<comment type="caution">
    <text evidence="8">The sequence shown here is derived from an EMBL/GenBank/DDBJ whole genome shotgun (WGS) entry which is preliminary data.</text>
</comment>
<evidence type="ECO:0000313" key="8">
    <source>
        <dbReference type="EMBL" id="OZY86714.1"/>
    </source>
</evidence>
<protein>
    <recommendedName>
        <fullName evidence="5">Large ribosomal subunit protein bL25</fullName>
    </recommendedName>
    <alternativeName>
        <fullName evidence="5">General stress protein CTC</fullName>
    </alternativeName>
</protein>
<evidence type="ECO:0000256" key="2">
    <source>
        <dbReference type="ARBA" id="ARBA00022884"/>
    </source>
</evidence>
<evidence type="ECO:0000256" key="1">
    <source>
        <dbReference type="ARBA" id="ARBA00022730"/>
    </source>
</evidence>
<dbReference type="Gene3D" id="2.40.240.10">
    <property type="entry name" value="Ribosomal Protein L25, Chain P"/>
    <property type="match status" value="1"/>
</dbReference>
<dbReference type="GO" id="GO:0022625">
    <property type="term" value="C:cytosolic large ribosomal subunit"/>
    <property type="evidence" value="ECO:0007669"/>
    <property type="project" value="TreeGrafter"/>
</dbReference>
<dbReference type="HAMAP" id="MF_01334">
    <property type="entry name" value="Ribosomal_bL25_CTC"/>
    <property type="match status" value="1"/>
</dbReference>
<dbReference type="eggNOG" id="COG1825">
    <property type="taxonomic scope" value="Bacteria"/>
</dbReference>
<feature type="domain" description="Large ribosomal subunit protein bL25 beta" evidence="7">
    <location>
        <begin position="103"/>
        <end position="194"/>
    </location>
</feature>
<dbReference type="NCBIfam" id="NF004130">
    <property type="entry name" value="PRK05618.1-5"/>
    <property type="match status" value="1"/>
</dbReference>
<dbReference type="SUPFAM" id="SSF50715">
    <property type="entry name" value="Ribosomal protein L25-like"/>
    <property type="match status" value="1"/>
</dbReference>
<dbReference type="InterPro" id="IPR011035">
    <property type="entry name" value="Ribosomal_bL25/Gln-tRNA_synth"/>
</dbReference>
<dbReference type="STRING" id="1209072.GCA_000766945_01407"/>
<dbReference type="NCBIfam" id="NF004128">
    <property type="entry name" value="PRK05618.1-2"/>
    <property type="match status" value="1"/>
</dbReference>
<evidence type="ECO:0000256" key="3">
    <source>
        <dbReference type="ARBA" id="ARBA00022980"/>
    </source>
</evidence>
<proteinExistence type="inferred from homology"/>
<reference evidence="9" key="1">
    <citation type="submission" date="2017-05" db="EMBL/GenBank/DDBJ databases">
        <authorList>
            <person name="Barney B.M."/>
        </authorList>
    </citation>
    <scope>NUCLEOTIDE SEQUENCE [LARGE SCALE GENOMIC DNA]</scope>
    <source>
        <strain evidence="9">PSBB022</strain>
    </source>
</reference>
<dbReference type="NCBIfam" id="TIGR00731">
    <property type="entry name" value="bL25_bact_ctc"/>
    <property type="match status" value="1"/>
</dbReference>
<dbReference type="Proteomes" id="UP000216101">
    <property type="component" value="Unassembled WGS sequence"/>
</dbReference>
<keyword evidence="2 5" id="KW-0694">RNA-binding</keyword>
<dbReference type="InterPro" id="IPR020056">
    <property type="entry name" value="Rbsml_bL25/Gln-tRNA_synth_N"/>
</dbReference>
<dbReference type="EMBL" id="NHNI01000001">
    <property type="protein sequence ID" value="OZY86714.1"/>
    <property type="molecule type" value="Genomic_DNA"/>
</dbReference>
<keyword evidence="3 5" id="KW-0689">Ribosomal protein</keyword>
<comment type="similarity">
    <text evidence="5">Belongs to the bacterial ribosomal protein bL25 family. CTC subfamily.</text>
</comment>
<dbReference type="GO" id="GO:0006412">
    <property type="term" value="P:translation"/>
    <property type="evidence" value="ECO:0007669"/>
    <property type="project" value="UniProtKB-UniRule"/>
</dbReference>
<keyword evidence="4 5" id="KW-0687">Ribonucleoprotein</keyword>
<dbReference type="CDD" id="cd00495">
    <property type="entry name" value="Ribosomal_L25_TL5_CTC"/>
    <property type="match status" value="1"/>
</dbReference>
<dbReference type="Gene3D" id="2.170.120.20">
    <property type="entry name" value="Ribosomal protein L25, beta domain"/>
    <property type="match status" value="1"/>
</dbReference>